<dbReference type="InterPro" id="IPR036249">
    <property type="entry name" value="Thioredoxin-like_sf"/>
</dbReference>
<organism evidence="3 4">
    <name type="scientific">Oikopleura dioica</name>
    <name type="common">Tunicate</name>
    <dbReference type="NCBI Taxonomy" id="34765"/>
    <lineage>
        <taxon>Eukaryota</taxon>
        <taxon>Metazoa</taxon>
        <taxon>Chordata</taxon>
        <taxon>Tunicata</taxon>
        <taxon>Appendicularia</taxon>
        <taxon>Copelata</taxon>
        <taxon>Oikopleuridae</taxon>
        <taxon>Oikopleura</taxon>
    </lineage>
</organism>
<keyword evidence="1" id="KW-0732">Signal</keyword>
<dbReference type="CDD" id="cd03419">
    <property type="entry name" value="GRX_GRXh_1_2_like"/>
    <property type="match status" value="1"/>
</dbReference>
<dbReference type="PRINTS" id="PR00160">
    <property type="entry name" value="GLUTAREDOXIN"/>
</dbReference>
<dbReference type="InterPro" id="IPR002109">
    <property type="entry name" value="Glutaredoxin"/>
</dbReference>
<evidence type="ECO:0000256" key="1">
    <source>
        <dbReference type="SAM" id="SignalP"/>
    </source>
</evidence>
<dbReference type="PANTHER" id="PTHR45694:SF18">
    <property type="entry name" value="GLUTAREDOXIN-1-RELATED"/>
    <property type="match status" value="1"/>
</dbReference>
<name>A0ABN7T3I3_OIKDI</name>
<protein>
    <submittedName>
        <fullName evidence="3">Oidioi.mRNA.OKI2018_I69.chr2.g5039.t1.cds</fullName>
    </submittedName>
</protein>
<evidence type="ECO:0000313" key="4">
    <source>
        <dbReference type="Proteomes" id="UP001158576"/>
    </source>
</evidence>
<dbReference type="Pfam" id="PF00462">
    <property type="entry name" value="Glutaredoxin"/>
    <property type="match status" value="1"/>
</dbReference>
<dbReference type="EMBL" id="OU015567">
    <property type="protein sequence ID" value="CAG5110660.1"/>
    <property type="molecule type" value="Genomic_DNA"/>
</dbReference>
<dbReference type="PROSITE" id="PS51354">
    <property type="entry name" value="GLUTAREDOXIN_2"/>
    <property type="match status" value="1"/>
</dbReference>
<gene>
    <name evidence="3" type="ORF">OKIOD_LOCUS13804</name>
</gene>
<dbReference type="Proteomes" id="UP001158576">
    <property type="component" value="Chromosome 2"/>
</dbReference>
<evidence type="ECO:0000313" key="3">
    <source>
        <dbReference type="EMBL" id="CAG5110660.1"/>
    </source>
</evidence>
<keyword evidence="4" id="KW-1185">Reference proteome</keyword>
<reference evidence="3 4" key="1">
    <citation type="submission" date="2021-04" db="EMBL/GenBank/DDBJ databases">
        <authorList>
            <person name="Bliznina A."/>
        </authorList>
    </citation>
    <scope>NUCLEOTIDE SEQUENCE [LARGE SCALE GENOMIC DNA]</scope>
</reference>
<dbReference type="Gene3D" id="3.40.30.10">
    <property type="entry name" value="Glutaredoxin"/>
    <property type="match status" value="1"/>
</dbReference>
<dbReference type="PANTHER" id="PTHR45694">
    <property type="entry name" value="GLUTAREDOXIN 2"/>
    <property type="match status" value="1"/>
</dbReference>
<feature type="domain" description="Glutaredoxin" evidence="2">
    <location>
        <begin position="44"/>
        <end position="105"/>
    </location>
</feature>
<evidence type="ECO:0000259" key="2">
    <source>
        <dbReference type="Pfam" id="PF00462"/>
    </source>
</evidence>
<sequence>MKSYLNIFVLLIIGSAHAKQNYSLSWRQDRVQKFVKEAIEENDVVAFTKSYCPYSHRARKALASAGIDFKHYDIDKMPDMRMIQDELQRITGARTVPRVFIHQKFYGGGTDTAQGVASGEVQSLVQGGKKE</sequence>
<accession>A0ABN7T3I3</accession>
<dbReference type="SUPFAM" id="SSF52833">
    <property type="entry name" value="Thioredoxin-like"/>
    <property type="match status" value="1"/>
</dbReference>
<feature type="chain" id="PRO_5047438610" evidence="1">
    <location>
        <begin position="19"/>
        <end position="131"/>
    </location>
</feature>
<proteinExistence type="predicted"/>
<dbReference type="InterPro" id="IPR014025">
    <property type="entry name" value="Glutaredoxin_subgr"/>
</dbReference>
<feature type="signal peptide" evidence="1">
    <location>
        <begin position="1"/>
        <end position="18"/>
    </location>
</feature>